<dbReference type="EMBL" id="QEAN01000281">
    <property type="protein sequence ID" value="TPX41188.1"/>
    <property type="molecule type" value="Genomic_DNA"/>
</dbReference>
<accession>A0A507CQ11</accession>
<evidence type="ECO:0000313" key="4">
    <source>
        <dbReference type="Proteomes" id="UP000317494"/>
    </source>
</evidence>
<dbReference type="EMBL" id="QEAM01000203">
    <property type="protein sequence ID" value="TPX43969.1"/>
    <property type="molecule type" value="Genomic_DNA"/>
</dbReference>
<feature type="region of interest" description="Disordered" evidence="1">
    <location>
        <begin position="1"/>
        <end position="83"/>
    </location>
</feature>
<evidence type="ECO:0000313" key="5">
    <source>
        <dbReference type="Proteomes" id="UP000320475"/>
    </source>
</evidence>
<name>A0A507CQ11_9FUNG</name>
<organism evidence="2 4">
    <name type="scientific">Synchytrium endobioticum</name>
    <dbReference type="NCBI Taxonomy" id="286115"/>
    <lineage>
        <taxon>Eukaryota</taxon>
        <taxon>Fungi</taxon>
        <taxon>Fungi incertae sedis</taxon>
        <taxon>Chytridiomycota</taxon>
        <taxon>Chytridiomycota incertae sedis</taxon>
        <taxon>Chytridiomycetes</taxon>
        <taxon>Synchytriales</taxon>
        <taxon>Synchytriaceae</taxon>
        <taxon>Synchytrium</taxon>
    </lineage>
</organism>
<comment type="caution">
    <text evidence="2">The sequence shown here is derived from an EMBL/GenBank/DDBJ whole genome shotgun (WGS) entry which is preliminary data.</text>
</comment>
<dbReference type="AlphaFoldDB" id="A0A507CQ11"/>
<dbReference type="Proteomes" id="UP000320475">
    <property type="component" value="Unassembled WGS sequence"/>
</dbReference>
<keyword evidence="4" id="KW-1185">Reference proteome</keyword>
<dbReference type="VEuPathDB" id="FungiDB:SeMB42_g05684"/>
<dbReference type="Proteomes" id="UP000317494">
    <property type="component" value="Unassembled WGS sequence"/>
</dbReference>
<proteinExistence type="predicted"/>
<gene>
    <name evidence="3" type="ORF">SeLEV6574_g04784</name>
    <name evidence="2" type="ORF">SeMB42_g05684</name>
</gene>
<evidence type="ECO:0000256" key="1">
    <source>
        <dbReference type="SAM" id="MobiDB-lite"/>
    </source>
</evidence>
<protein>
    <submittedName>
        <fullName evidence="2">Uncharacterized protein</fullName>
    </submittedName>
</protein>
<evidence type="ECO:0000313" key="3">
    <source>
        <dbReference type="EMBL" id="TPX43969.1"/>
    </source>
</evidence>
<feature type="compositionally biased region" description="Polar residues" evidence="1">
    <location>
        <begin position="67"/>
        <end position="77"/>
    </location>
</feature>
<evidence type="ECO:0000313" key="2">
    <source>
        <dbReference type="EMBL" id="TPX41188.1"/>
    </source>
</evidence>
<reference evidence="4 5" key="1">
    <citation type="journal article" date="2019" name="Sci. Rep.">
        <title>Comparative genomics of chytrid fungi reveal insights into the obligate biotrophic and pathogenic lifestyle of Synchytrium endobioticum.</title>
        <authorList>
            <person name="van de Vossenberg B.T.L.H."/>
            <person name="Warris S."/>
            <person name="Nguyen H.D.T."/>
            <person name="van Gent-Pelzer M.P.E."/>
            <person name="Joly D.L."/>
            <person name="van de Geest H.C."/>
            <person name="Bonants P.J.M."/>
            <person name="Smith D.S."/>
            <person name="Levesque C.A."/>
            <person name="van der Lee T.A.J."/>
        </authorList>
    </citation>
    <scope>NUCLEOTIDE SEQUENCE [LARGE SCALE GENOMIC DNA]</scope>
    <source>
        <strain evidence="3 5">LEV6574</strain>
        <strain evidence="2 4">MB42</strain>
    </source>
</reference>
<sequence length="83" mass="9140">MHWHSSTHGLRGSKDGLVADDCSRQQHHANSQRSPPATELSELKNPPPSHRQEWAYVILEGTPPNELKQSGGSSSPHQLPKTV</sequence>